<dbReference type="Pfam" id="PF08471">
    <property type="entry name" value="Ribonuc_red_2_N"/>
    <property type="match status" value="1"/>
</dbReference>
<dbReference type="Pfam" id="PF12637">
    <property type="entry name" value="TSCPD"/>
    <property type="match status" value="1"/>
</dbReference>
<dbReference type="PANTHER" id="PTHR43371">
    <property type="entry name" value="VITAMIN B12-DEPENDENT RIBONUCLEOTIDE REDUCTASE"/>
    <property type="match status" value="1"/>
</dbReference>
<comment type="caution">
    <text evidence="19">The sequence shown here is derived from an EMBL/GenBank/DDBJ whole genome shotgun (WGS) entry which is preliminary data.</text>
</comment>
<evidence type="ECO:0000256" key="9">
    <source>
        <dbReference type="ARBA" id="ARBA00023157"/>
    </source>
</evidence>
<dbReference type="InterPro" id="IPR000788">
    <property type="entry name" value="RNR_lg_C"/>
</dbReference>
<proteinExistence type="inferred from homology"/>
<evidence type="ECO:0000256" key="7">
    <source>
        <dbReference type="ARBA" id="ARBA00022741"/>
    </source>
</evidence>
<organism evidence="19 20">
    <name type="scientific">Shinella pollutisoli</name>
    <dbReference type="NCBI Taxonomy" id="2250594"/>
    <lineage>
        <taxon>Bacteria</taxon>
        <taxon>Pseudomonadati</taxon>
        <taxon>Pseudomonadota</taxon>
        <taxon>Alphaproteobacteria</taxon>
        <taxon>Hyphomicrobiales</taxon>
        <taxon>Rhizobiaceae</taxon>
        <taxon>Shinella</taxon>
    </lineage>
</organism>
<dbReference type="NCBIfam" id="TIGR02504">
    <property type="entry name" value="NrdJ_Z"/>
    <property type="match status" value="1"/>
</dbReference>
<dbReference type="SUPFAM" id="SSF51998">
    <property type="entry name" value="PFL-like glycyl radical enzymes"/>
    <property type="match status" value="1"/>
</dbReference>
<comment type="similarity">
    <text evidence="2 13">Belongs to the ribonucleoside diphosphate reductase class-2 family.</text>
</comment>
<dbReference type="InterPro" id="IPR013344">
    <property type="entry name" value="RNR_NrdJ/NrdZ"/>
</dbReference>
<gene>
    <name evidence="19" type="ORF">ACFOHH_05870</name>
</gene>
<evidence type="ECO:0000256" key="5">
    <source>
        <dbReference type="ARBA" id="ARBA00022628"/>
    </source>
</evidence>
<dbReference type="NCBIfam" id="NF005736">
    <property type="entry name" value="PRK07562.1"/>
    <property type="match status" value="1"/>
</dbReference>
<accession>A0ABV7DD75</accession>
<reference evidence="20" key="1">
    <citation type="journal article" date="2019" name="Int. J. Syst. Evol. Microbiol.">
        <title>The Global Catalogue of Microorganisms (GCM) 10K type strain sequencing project: providing services to taxonomists for standard genome sequencing and annotation.</title>
        <authorList>
            <consortium name="The Broad Institute Genomics Platform"/>
            <consortium name="The Broad Institute Genome Sequencing Center for Infectious Disease"/>
            <person name="Wu L."/>
            <person name="Ma J."/>
        </authorList>
    </citation>
    <scope>NUCLEOTIDE SEQUENCE [LARGE SCALE GENOMIC DNA]</scope>
    <source>
        <strain evidence="20">KCTC 52677</strain>
    </source>
</reference>
<evidence type="ECO:0000256" key="6">
    <source>
        <dbReference type="ARBA" id="ARBA00022634"/>
    </source>
</evidence>
<dbReference type="EC" id="1.17.4.1" evidence="3 13"/>
<feature type="coiled-coil region" evidence="14">
    <location>
        <begin position="1179"/>
        <end position="1230"/>
    </location>
</feature>
<keyword evidence="10 13" id="KW-0170">Cobalt</keyword>
<keyword evidence="7 13" id="KW-0547">Nucleotide-binding</keyword>
<evidence type="ECO:0000256" key="1">
    <source>
        <dbReference type="ARBA" id="ARBA00001922"/>
    </source>
</evidence>
<keyword evidence="20" id="KW-1185">Reference proteome</keyword>
<name>A0ABV7DD75_9HYPH</name>
<keyword evidence="9" id="KW-1015">Disulfide bond</keyword>
<evidence type="ECO:0000313" key="19">
    <source>
        <dbReference type="EMBL" id="MFC3072632.1"/>
    </source>
</evidence>
<evidence type="ECO:0000256" key="14">
    <source>
        <dbReference type="SAM" id="Coils"/>
    </source>
</evidence>
<evidence type="ECO:0000313" key="20">
    <source>
        <dbReference type="Proteomes" id="UP001595377"/>
    </source>
</evidence>
<evidence type="ECO:0000256" key="8">
    <source>
        <dbReference type="ARBA" id="ARBA00023002"/>
    </source>
</evidence>
<feature type="domain" description="TSCPD" evidence="18">
    <location>
        <begin position="972"/>
        <end position="1076"/>
    </location>
</feature>
<evidence type="ECO:0000259" key="18">
    <source>
        <dbReference type="Pfam" id="PF12637"/>
    </source>
</evidence>
<evidence type="ECO:0000256" key="11">
    <source>
        <dbReference type="ARBA" id="ARBA00025437"/>
    </source>
</evidence>
<dbReference type="InterPro" id="IPR013678">
    <property type="entry name" value="RNR_2_N"/>
</dbReference>
<keyword evidence="5 13" id="KW-0846">Cobalamin</keyword>
<keyword evidence="8 13" id="KW-0560">Oxidoreductase</keyword>
<dbReference type="Gene3D" id="3.20.70.20">
    <property type="match status" value="3"/>
</dbReference>
<feature type="domain" description="Ribonucleotide reductase large subunit C-terminal" evidence="16">
    <location>
        <begin position="813"/>
        <end position="913"/>
    </location>
</feature>
<evidence type="ECO:0000256" key="3">
    <source>
        <dbReference type="ARBA" id="ARBA00012274"/>
    </source>
</evidence>
<dbReference type="InterPro" id="IPR029072">
    <property type="entry name" value="YebC-like"/>
</dbReference>
<keyword evidence="6 13" id="KW-0237">DNA synthesis</keyword>
<feature type="domain" description="Ribonucleotide reductase large subunit C-terminal" evidence="16">
    <location>
        <begin position="198"/>
        <end position="752"/>
    </location>
</feature>
<evidence type="ECO:0000256" key="13">
    <source>
        <dbReference type="RuleBase" id="RU364064"/>
    </source>
</evidence>
<dbReference type="Proteomes" id="UP001595377">
    <property type="component" value="Unassembled WGS sequence"/>
</dbReference>
<evidence type="ECO:0000256" key="10">
    <source>
        <dbReference type="ARBA" id="ARBA00023285"/>
    </source>
</evidence>
<dbReference type="GO" id="GO:0004748">
    <property type="term" value="F:ribonucleoside-diphosphate reductase activity, thioredoxin disulfide as acceptor"/>
    <property type="evidence" value="ECO:0007669"/>
    <property type="project" value="UniProtKB-EC"/>
</dbReference>
<dbReference type="Pfam" id="PF02867">
    <property type="entry name" value="Ribonuc_red_lgC"/>
    <property type="match status" value="2"/>
</dbReference>
<dbReference type="InterPro" id="IPR024434">
    <property type="entry name" value="TSCPD_dom"/>
</dbReference>
<sequence>MRIERRFTKPGQSAYAEIEFRKATSEIRNPDGSIVFRLADIDVPAQFSQVAADILAQKYFRKAGVPARLKKVEENDVPSFLWRSVPDTEALKALPENERTGSEIDARQVFDRLAGTWTYWGWKGGYFASEEDAAAFRDELAYMLATQRVAPNSPQWFNTGLHWAYGIDGPGQGHFYVDPFTGKLTKSKSAYEHPQPHACFIQSVEDDLVNENGIMDLWVREARLFKYGSGTGSNFSHLRGEGEKLSGGGRSSGLMSFLKIGDRAAGAIKSGGTTRRAAKMVVVDIDHPDIEEYINWKVKEEQKVAALVTGSKIVARHLKAIMKACINCSADGDQCFDPAENPALKREIRAAKKDQVPENYIKRVIQFARQGYKDIEFKTYDTDWDSEAYLTVSGQNSNNSVSLKDDFLRAVENDGDWHLTARKDGKVMKTLKARDLWESISYAAWASADPGLHFNTTMNDWHTCPAAGPIRASNPCSEYMFLDDTACNLASLNLLQFKDAKTKRIDIADYEHAVRLWTIVLEISVMMAQFPSRQIAELSYEYRTLGLGYANIGGLLMSSGIPYDSAEGRAIAGSLTAIMTGVAYATSAEMAGELGPFPGFAPNRDNMLRVMRNHRRAAYGEAAGYEALSVNPVALVHADCSDPALVEHAKAAWDRAVELGEKHGYRNAQTTVIAPTGTIGLVMDCDTTGIEPDFALVKFKKLAGGGYFKIINRAVPEALRTLGYSESQIAEIEAYAVGHGNMNQAPAINPSTLKARGFTDEKIEAVNAGLKSAFDIKFAFNQWTLGADFLKDVLKVSDAQLSDMSFNLLEHIGFTRKDVEAANIHICGAMTLEGAPFLKPEHLPVFDCANPCGKIGKRYLSVESHIRMMAAAQPFISGAISKTINMPNEATVEDCKNAYMLSWKLALKANALYRDGSKLSQPLNASLIEDEEDEDDAVEALAASPAAAQAVQVTEKIIERIVERIVREREKLPNRRQGYTQKAVIGGHKVYLRTGEFGDGRLGEIFIDMHKEGAAFRAMMNNFAIAISLGLQYGVPLEEYVEAFTFTKFEPAGIVVGNDAIKNATSILDYVFRELAVSYLGRHDLAHIDTSDFGNTALGKGIKEGKTNLISTGWTRGHKPTLVQGGQTGERALSEPKGSATAAPAKASSVGNVTSFAGSAARKLEPATAIASSEIVAFKRDYEERAAELAEEIADEGESDADPAITALFSDKAAADAASAKADAKKVEQERRMRSIAQGYTGNMCSECQNFTMVRNGTCEKCDTCGATSGCS</sequence>
<dbReference type="InterPro" id="IPR050862">
    <property type="entry name" value="RdRp_reductase_class-2"/>
</dbReference>
<evidence type="ECO:0000256" key="15">
    <source>
        <dbReference type="SAM" id="MobiDB-lite"/>
    </source>
</evidence>
<evidence type="ECO:0000256" key="12">
    <source>
        <dbReference type="ARBA" id="ARBA00047754"/>
    </source>
</evidence>
<comment type="function">
    <text evidence="11 13">Catalyzes the reduction of ribonucleotides to deoxyribonucleotides. May function to provide a pool of deoxyribonucleotide precursors for DNA repair during oxygen limitation and/or for immediate growth after restoration of oxygen.</text>
</comment>
<dbReference type="EMBL" id="JBHRSP010000010">
    <property type="protein sequence ID" value="MFC3072632.1"/>
    <property type="molecule type" value="Genomic_DNA"/>
</dbReference>
<comment type="cofactor">
    <cofactor evidence="1 13">
        <name>adenosylcob(III)alamin</name>
        <dbReference type="ChEBI" id="CHEBI:18408"/>
    </cofactor>
</comment>
<comment type="catalytic activity">
    <reaction evidence="12 13">
        <text>a 2'-deoxyribonucleoside 5'-diphosphate + [thioredoxin]-disulfide + H2O = a ribonucleoside 5'-diphosphate + [thioredoxin]-dithiol</text>
        <dbReference type="Rhea" id="RHEA:23252"/>
        <dbReference type="Rhea" id="RHEA-COMP:10698"/>
        <dbReference type="Rhea" id="RHEA-COMP:10700"/>
        <dbReference type="ChEBI" id="CHEBI:15377"/>
        <dbReference type="ChEBI" id="CHEBI:29950"/>
        <dbReference type="ChEBI" id="CHEBI:50058"/>
        <dbReference type="ChEBI" id="CHEBI:57930"/>
        <dbReference type="ChEBI" id="CHEBI:73316"/>
        <dbReference type="EC" id="1.17.4.1"/>
    </reaction>
</comment>
<evidence type="ECO:0000256" key="2">
    <source>
        <dbReference type="ARBA" id="ARBA00007405"/>
    </source>
</evidence>
<dbReference type="RefSeq" id="WP_257315703.1">
    <property type="nucleotide sequence ID" value="NZ_JANFDG010000014.1"/>
</dbReference>
<keyword evidence="14" id="KW-0175">Coiled coil</keyword>
<dbReference type="SUPFAM" id="SSF75625">
    <property type="entry name" value="YebC-like"/>
    <property type="match status" value="1"/>
</dbReference>
<protein>
    <recommendedName>
        <fullName evidence="4 13">Vitamin B12-dependent ribonucleotide reductase</fullName>
        <ecNumber evidence="3 13">1.17.4.1</ecNumber>
    </recommendedName>
</protein>
<dbReference type="CDD" id="cd02888">
    <property type="entry name" value="RNR_II_dimer"/>
    <property type="match status" value="1"/>
</dbReference>
<dbReference type="PANTHER" id="PTHR43371:SF1">
    <property type="entry name" value="RIBONUCLEOSIDE-DIPHOSPHATE REDUCTASE"/>
    <property type="match status" value="1"/>
</dbReference>
<feature type="domain" description="Ribonucleotide reductase class II vitamin B12-dependent N-terminal" evidence="17">
    <location>
        <begin position="22"/>
        <end position="147"/>
    </location>
</feature>
<evidence type="ECO:0000256" key="4">
    <source>
        <dbReference type="ARBA" id="ARBA00014409"/>
    </source>
</evidence>
<evidence type="ECO:0000259" key="17">
    <source>
        <dbReference type="Pfam" id="PF08471"/>
    </source>
</evidence>
<evidence type="ECO:0000259" key="16">
    <source>
        <dbReference type="Pfam" id="PF02867"/>
    </source>
</evidence>
<feature type="region of interest" description="Disordered" evidence="15">
    <location>
        <begin position="1117"/>
        <end position="1145"/>
    </location>
</feature>
<dbReference type="PRINTS" id="PR01183">
    <property type="entry name" value="RIBORDTASEM1"/>
</dbReference>